<feature type="coiled-coil region" evidence="1">
    <location>
        <begin position="218"/>
        <end position="252"/>
    </location>
</feature>
<dbReference type="AlphaFoldDB" id="A0A916S2G4"/>
<dbReference type="EMBL" id="BMEY01000012">
    <property type="protein sequence ID" value="GGA80215.1"/>
    <property type="molecule type" value="Genomic_DNA"/>
</dbReference>
<keyword evidence="3" id="KW-1185">Reference proteome</keyword>
<name>A0A916S2G4_9BACI</name>
<comment type="caution">
    <text evidence="2">The sequence shown here is derived from an EMBL/GenBank/DDBJ whole genome shotgun (WGS) entry which is preliminary data.</text>
</comment>
<sequence length="480" mass="56084">MALLAYKEVLDTLQNRKERNKINIQTLLTNLTKQRPIFHSEADFKHALAWTIQETYPESTIRLEKKIKANDRNIHLDILVNYQSKNYALVTYYKTKALECTIVGEDFTLSEQGDQVQGRYDVVKALENLEQLVQDRVVDQAVLIFLTNDAAYSTNFVGSRITNDYDFRLHEGNELSGQLRWRETAPTEDRASAITLDNHYQISWNPYSKIDSSFQGEFHSLLLTVEGEEHDLQELEEKQEESQTNDIEIENRTIEEPEVIEEQKPEPIPEPILESHKENETPHWFTTFANKRLIPSSQFDFRDKLASELRTSGYSVEINKWFEEDRVALFASKGNEKIAIELRYKTALLRTIYKDNRIYLSDQRAQDVSRYDYLRDLSKMEEVVKQNPEVKGFTILLTNDHLYWSPPKKENPVDEAFRIHDGATISGTLTWREEASFGTTLGREEPITFSNTYQMKWQPYVELGDDKNEEFRVLINEVTI</sequence>
<proteinExistence type="predicted"/>
<accession>A0A916S2G4</accession>
<evidence type="ECO:0000313" key="2">
    <source>
        <dbReference type="EMBL" id="GGA80215.1"/>
    </source>
</evidence>
<evidence type="ECO:0000313" key="3">
    <source>
        <dbReference type="Proteomes" id="UP000613512"/>
    </source>
</evidence>
<keyword evidence="1" id="KW-0175">Coiled coil</keyword>
<dbReference type="Proteomes" id="UP000613512">
    <property type="component" value="Unassembled WGS sequence"/>
</dbReference>
<organism evidence="2 3">
    <name type="scientific">Ornithinibacillus halotolerans</name>
    <dbReference type="NCBI Taxonomy" id="1274357"/>
    <lineage>
        <taxon>Bacteria</taxon>
        <taxon>Bacillati</taxon>
        <taxon>Bacillota</taxon>
        <taxon>Bacilli</taxon>
        <taxon>Bacillales</taxon>
        <taxon>Bacillaceae</taxon>
        <taxon>Ornithinibacillus</taxon>
    </lineage>
</organism>
<reference evidence="2" key="1">
    <citation type="journal article" date="2014" name="Int. J. Syst. Evol. Microbiol.">
        <title>Complete genome sequence of Corynebacterium casei LMG S-19264T (=DSM 44701T), isolated from a smear-ripened cheese.</title>
        <authorList>
            <consortium name="US DOE Joint Genome Institute (JGI-PGF)"/>
            <person name="Walter F."/>
            <person name="Albersmeier A."/>
            <person name="Kalinowski J."/>
            <person name="Ruckert C."/>
        </authorList>
    </citation>
    <scope>NUCLEOTIDE SEQUENCE</scope>
    <source>
        <strain evidence="2">CGMCC 1.12408</strain>
    </source>
</reference>
<dbReference type="RefSeq" id="WP_188384956.1">
    <property type="nucleotide sequence ID" value="NZ_BMEY01000012.1"/>
</dbReference>
<reference evidence="2" key="2">
    <citation type="submission" date="2020-09" db="EMBL/GenBank/DDBJ databases">
        <authorList>
            <person name="Sun Q."/>
            <person name="Zhou Y."/>
        </authorList>
    </citation>
    <scope>NUCLEOTIDE SEQUENCE</scope>
    <source>
        <strain evidence="2">CGMCC 1.12408</strain>
    </source>
</reference>
<gene>
    <name evidence="2" type="ORF">GCM10008025_24520</name>
</gene>
<evidence type="ECO:0000256" key="1">
    <source>
        <dbReference type="SAM" id="Coils"/>
    </source>
</evidence>
<protein>
    <submittedName>
        <fullName evidence="2">Uncharacterized protein</fullName>
    </submittedName>
</protein>